<comment type="caution">
    <text evidence="1">The sequence shown here is derived from an EMBL/GenBank/DDBJ whole genome shotgun (WGS) entry which is preliminary data.</text>
</comment>
<gene>
    <name evidence="1" type="ORF">GIB67_030876</name>
</gene>
<evidence type="ECO:0000313" key="2">
    <source>
        <dbReference type="Proteomes" id="UP000541444"/>
    </source>
</evidence>
<protein>
    <submittedName>
        <fullName evidence="1">Uncharacterized protein</fullName>
    </submittedName>
</protein>
<dbReference type="OrthoDB" id="1105491at2759"/>
<reference evidence="1 2" key="1">
    <citation type="journal article" date="2020" name="IScience">
        <title>Genome Sequencing of the Endangered Kingdonia uniflora (Circaeasteraceae, Ranunculales) Reveals Potential Mechanisms of Evolutionary Specialization.</title>
        <authorList>
            <person name="Sun Y."/>
            <person name="Deng T."/>
            <person name="Zhang A."/>
            <person name="Moore M.J."/>
            <person name="Landis J.B."/>
            <person name="Lin N."/>
            <person name="Zhang H."/>
            <person name="Zhang X."/>
            <person name="Huang J."/>
            <person name="Zhang X."/>
            <person name="Sun H."/>
            <person name="Wang H."/>
        </authorList>
    </citation>
    <scope>NUCLEOTIDE SEQUENCE [LARGE SCALE GENOMIC DNA]</scope>
    <source>
        <strain evidence="1">TB1705</strain>
        <tissue evidence="1">Leaf</tissue>
    </source>
</reference>
<sequence>MLLIFFPTCLRFLSLLLFQSRRRGPLQVAVFSNFSFLIGSIAYCCSSSHRINMDHCAGSPHLCRKASRTLVCEGSKITADVAIYVMKNLLKKQNIIAIADVTISFFTLVRRREAD</sequence>
<dbReference type="EMBL" id="JACGCM010002660">
    <property type="protein sequence ID" value="KAF6137112.1"/>
    <property type="molecule type" value="Genomic_DNA"/>
</dbReference>
<evidence type="ECO:0000313" key="1">
    <source>
        <dbReference type="EMBL" id="KAF6137112.1"/>
    </source>
</evidence>
<keyword evidence="2" id="KW-1185">Reference proteome</keyword>
<name>A0A7J7L3G1_9MAGN</name>
<organism evidence="1 2">
    <name type="scientific">Kingdonia uniflora</name>
    <dbReference type="NCBI Taxonomy" id="39325"/>
    <lineage>
        <taxon>Eukaryota</taxon>
        <taxon>Viridiplantae</taxon>
        <taxon>Streptophyta</taxon>
        <taxon>Embryophyta</taxon>
        <taxon>Tracheophyta</taxon>
        <taxon>Spermatophyta</taxon>
        <taxon>Magnoliopsida</taxon>
        <taxon>Ranunculales</taxon>
        <taxon>Circaeasteraceae</taxon>
        <taxon>Kingdonia</taxon>
    </lineage>
</organism>
<proteinExistence type="predicted"/>
<dbReference type="AlphaFoldDB" id="A0A7J7L3G1"/>
<accession>A0A7J7L3G1</accession>
<dbReference type="Proteomes" id="UP000541444">
    <property type="component" value="Unassembled WGS sequence"/>
</dbReference>